<organism evidence="2 3">
    <name type="scientific">Pseudoalteromonas obscura</name>
    <dbReference type="NCBI Taxonomy" id="3048491"/>
    <lineage>
        <taxon>Bacteria</taxon>
        <taxon>Pseudomonadati</taxon>
        <taxon>Pseudomonadota</taxon>
        <taxon>Gammaproteobacteria</taxon>
        <taxon>Alteromonadales</taxon>
        <taxon>Pseudoalteromonadaceae</taxon>
        <taxon>Pseudoalteromonas</taxon>
    </lineage>
</organism>
<reference evidence="2 3" key="1">
    <citation type="submission" date="2023-05" db="EMBL/GenBank/DDBJ databases">
        <title>Pseudoalteromonas ardens sp. nov., Pseudoalteromonas obscura sp. nov., and Pseudoalteromonas umbrosa sp. nov., isolated from the coral Montipora capitata.</title>
        <authorList>
            <person name="Thomas E.M."/>
            <person name="Smith E.M."/>
            <person name="Papke E."/>
            <person name="Shlafstein M.D."/>
            <person name="Oline D.K."/>
            <person name="Videau P."/>
            <person name="Saw J.H."/>
            <person name="Strangman W.K."/>
            <person name="Ushijima B."/>
        </authorList>
    </citation>
    <scope>NUCLEOTIDE SEQUENCE [LARGE SCALE GENOMIC DNA]</scope>
    <source>
        <strain evidence="2 3">P94</strain>
    </source>
</reference>
<dbReference type="PANTHER" id="PTHR30135">
    <property type="entry name" value="UNCHARACTERIZED PROTEIN YVCK-RELATED"/>
    <property type="match status" value="1"/>
</dbReference>
<comment type="caution">
    <text evidence="2">The sequence shown here is derived from an EMBL/GenBank/DDBJ whole genome shotgun (WGS) entry which is preliminary data.</text>
</comment>
<sequence>MNVVFVGAGQDMLDLMKSLKPLCQNLSAICATPEASFDIDNKCALLSYSQLEILQSMSLALSSSQRKNKTHHVANLELLSLMCHTPTEALTVFNQSINNSTNSVLPMSDYATDLIAITYGGETVVGAKNINRLNALPKEVFLSKDVDTSLDAIAVIEDADLIIFGPCNPFTDLLPLLLIQDIKNAVLETSASRLFIDMPQSNSELLNSCTSAEYLHWMSCQLGYQFFDISISNQFADIISYHYKESMSSKAHDTYHNNGLDMMNTLFELPSLRSSNPLSVTAVKY</sequence>
<name>A0ABT7ENK6_9GAMM</name>
<evidence type="ECO:0000313" key="3">
    <source>
        <dbReference type="Proteomes" id="UP001231915"/>
    </source>
</evidence>
<keyword evidence="1" id="KW-0963">Cytoplasm</keyword>
<dbReference type="InterPro" id="IPR010119">
    <property type="entry name" value="Gluconeogen_factor"/>
</dbReference>
<evidence type="ECO:0000313" key="2">
    <source>
        <dbReference type="EMBL" id="MDK2596636.1"/>
    </source>
</evidence>
<dbReference type="Pfam" id="PF01933">
    <property type="entry name" value="CofD"/>
    <property type="match status" value="1"/>
</dbReference>
<proteinExistence type="predicted"/>
<dbReference type="Proteomes" id="UP001231915">
    <property type="component" value="Unassembled WGS sequence"/>
</dbReference>
<keyword evidence="3" id="KW-1185">Reference proteome</keyword>
<keyword evidence="2" id="KW-0808">Transferase</keyword>
<accession>A0ABT7ENK6</accession>
<gene>
    <name evidence="2" type="ORF">QNM18_16425</name>
</gene>
<dbReference type="SUPFAM" id="SSF142338">
    <property type="entry name" value="CofD-like"/>
    <property type="match status" value="1"/>
</dbReference>
<dbReference type="EMBL" id="JASJUT010000007">
    <property type="protein sequence ID" value="MDK2596636.1"/>
    <property type="molecule type" value="Genomic_DNA"/>
</dbReference>
<dbReference type="RefSeq" id="WP_284137832.1">
    <property type="nucleotide sequence ID" value="NZ_JASJUT010000007.1"/>
</dbReference>
<dbReference type="GO" id="GO:0016740">
    <property type="term" value="F:transferase activity"/>
    <property type="evidence" value="ECO:0007669"/>
    <property type="project" value="UniProtKB-KW"/>
</dbReference>
<dbReference type="Gene3D" id="3.40.50.10680">
    <property type="entry name" value="CofD-like domains"/>
    <property type="match status" value="1"/>
</dbReference>
<evidence type="ECO:0000256" key="1">
    <source>
        <dbReference type="ARBA" id="ARBA00022490"/>
    </source>
</evidence>
<dbReference type="PANTHER" id="PTHR30135:SF3">
    <property type="entry name" value="GLUCONEOGENESIS FACTOR-RELATED"/>
    <property type="match status" value="1"/>
</dbReference>
<protein>
    <submittedName>
        <fullName evidence="2">2-phospho-L-lactate transferase CofD family protein</fullName>
    </submittedName>
</protein>
<dbReference type="InterPro" id="IPR038136">
    <property type="entry name" value="CofD-like_dom_sf"/>
</dbReference>
<dbReference type="InterPro" id="IPR002882">
    <property type="entry name" value="CofD"/>
</dbReference>